<dbReference type="Pfam" id="PF19608">
    <property type="entry name" value="DUF6113"/>
    <property type="match status" value="1"/>
</dbReference>
<proteinExistence type="predicted"/>
<evidence type="ECO:0008006" key="5">
    <source>
        <dbReference type="Google" id="ProtNLM"/>
    </source>
</evidence>
<feature type="region of interest" description="Disordered" evidence="1">
    <location>
        <begin position="1"/>
        <end position="61"/>
    </location>
</feature>
<keyword evidence="2" id="KW-0472">Membrane</keyword>
<feature type="compositionally biased region" description="Low complexity" evidence="1">
    <location>
        <begin position="38"/>
        <end position="59"/>
    </location>
</feature>
<feature type="compositionally biased region" description="Basic and acidic residues" evidence="1">
    <location>
        <begin position="19"/>
        <end position="34"/>
    </location>
</feature>
<feature type="transmembrane region" description="Helical" evidence="2">
    <location>
        <begin position="70"/>
        <end position="87"/>
    </location>
</feature>
<comment type="caution">
    <text evidence="3">The sequence shown here is derived from an EMBL/GenBank/DDBJ whole genome shotgun (WGS) entry which is preliminary data.</text>
</comment>
<evidence type="ECO:0000313" key="4">
    <source>
        <dbReference type="Proteomes" id="UP000236047"/>
    </source>
</evidence>
<evidence type="ECO:0000313" key="3">
    <source>
        <dbReference type="EMBL" id="PNE39111.1"/>
    </source>
</evidence>
<reference evidence="4" key="1">
    <citation type="submission" date="2015-09" db="EMBL/GenBank/DDBJ databases">
        <authorList>
            <person name="Graham D.E."/>
            <person name="Mahan K.M."/>
            <person name="Klingeman D.M."/>
            <person name="Fida T."/>
            <person name="Giannone R.J."/>
            <person name="Hettich R.L."/>
            <person name="Parry R.J."/>
            <person name="Spain J.C."/>
        </authorList>
    </citation>
    <scope>NUCLEOTIDE SEQUENCE [LARGE SCALE GENOMIC DNA]</scope>
    <source>
        <strain evidence="4">JCM 4701</strain>
    </source>
</reference>
<dbReference type="AlphaFoldDB" id="A0A2N8PDK7"/>
<keyword evidence="2" id="KW-1133">Transmembrane helix</keyword>
<evidence type="ECO:0000256" key="1">
    <source>
        <dbReference type="SAM" id="MobiDB-lite"/>
    </source>
</evidence>
<dbReference type="Proteomes" id="UP000236047">
    <property type="component" value="Unassembled WGS sequence"/>
</dbReference>
<organism evidence="3 4">
    <name type="scientific">Streptomyces noursei</name>
    <name type="common">Streptomyces albulus</name>
    <dbReference type="NCBI Taxonomy" id="1971"/>
    <lineage>
        <taxon>Bacteria</taxon>
        <taxon>Bacillati</taxon>
        <taxon>Actinomycetota</taxon>
        <taxon>Actinomycetes</taxon>
        <taxon>Kitasatosporales</taxon>
        <taxon>Streptomycetaceae</taxon>
        <taxon>Streptomyces</taxon>
    </lineage>
</organism>
<dbReference type="EMBL" id="LJSN01000003">
    <property type="protein sequence ID" value="PNE39111.1"/>
    <property type="molecule type" value="Genomic_DNA"/>
</dbReference>
<feature type="transmembrane region" description="Helical" evidence="2">
    <location>
        <begin position="119"/>
        <end position="138"/>
    </location>
</feature>
<accession>A0A2N8PDK7</accession>
<keyword evidence="2" id="KW-0812">Transmembrane</keyword>
<keyword evidence="4" id="KW-1185">Reference proteome</keyword>
<sequence>MTTSKGGGAADKGGARNGGDAEKASKANEADNGRRTRASGSGPAAARGGGTPAAPASRPVPGAPLTPGRVGVYVLLLVAGVLLAFAGTLLQAAWFPGGLLLALAGMVGLFYGGSRATGTVGGVLVPGAAWLVTVFLLLSDVRPEGDFLFGPGIGSYAFLLGGIVIAVICATGSQVRATGVSPGRVGG</sequence>
<dbReference type="RefSeq" id="WP_102926123.1">
    <property type="nucleotide sequence ID" value="NZ_LJSN01000003.1"/>
</dbReference>
<feature type="transmembrane region" description="Helical" evidence="2">
    <location>
        <begin position="153"/>
        <end position="172"/>
    </location>
</feature>
<protein>
    <recommendedName>
        <fullName evidence="5">Integral membrane protein</fullName>
    </recommendedName>
</protein>
<dbReference type="InterPro" id="IPR046095">
    <property type="entry name" value="DUF6113"/>
</dbReference>
<name>A0A2N8PDK7_STRNR</name>
<feature type="compositionally biased region" description="Gly residues" evidence="1">
    <location>
        <begin position="1"/>
        <end position="17"/>
    </location>
</feature>
<feature type="transmembrane region" description="Helical" evidence="2">
    <location>
        <begin position="93"/>
        <end position="112"/>
    </location>
</feature>
<evidence type="ECO:0000256" key="2">
    <source>
        <dbReference type="SAM" id="Phobius"/>
    </source>
</evidence>
<gene>
    <name evidence="3" type="ORF">AOB60_34940</name>
</gene>